<proteinExistence type="predicted"/>
<dbReference type="EMBL" id="DS235882">
    <property type="protein sequence ID" value="EEB20246.1"/>
    <property type="molecule type" value="Genomic_DNA"/>
</dbReference>
<dbReference type="KEGG" id="phu:Phum_PHUM607800"/>
<dbReference type="VEuPathDB" id="VectorBase:PHUM607800"/>
<dbReference type="GeneID" id="8237125"/>
<keyword evidence="4" id="KW-1185">Reference proteome</keyword>
<dbReference type="AlphaFoldDB" id="E0W3P0"/>
<feature type="region of interest" description="Disordered" evidence="1">
    <location>
        <begin position="605"/>
        <end position="632"/>
    </location>
</feature>
<dbReference type="HOGENOM" id="CLU_433006_0_0_1"/>
<feature type="region of interest" description="Disordered" evidence="1">
    <location>
        <begin position="1"/>
        <end position="103"/>
    </location>
</feature>
<gene>
    <name evidence="3" type="primary">8237125</name>
    <name evidence="2" type="ORF">Phum_PHUM607800</name>
</gene>
<feature type="compositionally biased region" description="Low complexity" evidence="1">
    <location>
        <begin position="485"/>
        <end position="497"/>
    </location>
</feature>
<feature type="compositionally biased region" description="Basic and acidic residues" evidence="1">
    <location>
        <begin position="78"/>
        <end position="91"/>
    </location>
</feature>
<dbReference type="EnsemblMetazoa" id="PHUM607800-RA">
    <property type="protein sequence ID" value="PHUM607800-PA"/>
    <property type="gene ID" value="PHUM607800"/>
</dbReference>
<name>E0W3P0_PEDHC</name>
<dbReference type="EMBL" id="AAZO01007430">
    <property type="status" value="NOT_ANNOTATED_CDS"/>
    <property type="molecule type" value="Genomic_DNA"/>
</dbReference>
<evidence type="ECO:0000313" key="2">
    <source>
        <dbReference type="EMBL" id="EEB20246.1"/>
    </source>
</evidence>
<reference evidence="3" key="3">
    <citation type="submission" date="2020-05" db="UniProtKB">
        <authorList>
            <consortium name="EnsemblMetazoa"/>
        </authorList>
    </citation>
    <scope>IDENTIFICATION</scope>
    <source>
        <strain evidence="3">USDA</strain>
    </source>
</reference>
<feature type="compositionally biased region" description="Polar residues" evidence="1">
    <location>
        <begin position="395"/>
        <end position="408"/>
    </location>
</feature>
<dbReference type="RefSeq" id="XP_002432984.1">
    <property type="nucleotide sequence ID" value="XM_002432939.1"/>
</dbReference>
<feature type="compositionally biased region" description="Basic and acidic residues" evidence="1">
    <location>
        <begin position="429"/>
        <end position="484"/>
    </location>
</feature>
<feature type="region of interest" description="Disordered" evidence="1">
    <location>
        <begin position="567"/>
        <end position="593"/>
    </location>
</feature>
<accession>E0W3P0</accession>
<evidence type="ECO:0000256" key="1">
    <source>
        <dbReference type="SAM" id="MobiDB-lite"/>
    </source>
</evidence>
<feature type="compositionally biased region" description="Basic and acidic residues" evidence="1">
    <location>
        <begin position="40"/>
        <end position="52"/>
    </location>
</feature>
<dbReference type="Proteomes" id="UP000009046">
    <property type="component" value="Unassembled WGS sequence"/>
</dbReference>
<dbReference type="CTD" id="8237125"/>
<evidence type="ECO:0000313" key="3">
    <source>
        <dbReference type="EnsemblMetazoa" id="PHUM607800-PA"/>
    </source>
</evidence>
<sequence length="632" mass="71512">MFHLGSFESSLRNSDGGKKYSMKKRKETKTKYYECKGPNKRCEETDKSNKKDSNKKKKVRSESVLKSDESLTDSAVEISDHVPRESSRETSVDDGSTGLSESDNEKLRIVDCDNYDSTRKKRRNGDNKLITSFENVLQKRVKLVRSRSWNGISSNDMKTRKTLKIRGPLGSLVDLSKSTTLDGRGSSPSDSLLDLKSIVEQSNCPIVKVVVKELSDASEVFKRKKTQDEGKTDEKLFDAIDTLSKRMCDTVHARRDAFENLQLEEFENEEVSKLFEKYFENVKDGEKIDSREAIEDLIESLNCLDSRKIPTTMKNRKGSKISIKDKKKNCTDAEVISRLCRSHLKDEEIIKNILPNKKEMIMIKKSKKTAELERKWIPGGISKRLPVLETMETIKSGSKPLTNQNPANVLSKPETHKFPADGTPSGKLSEPDKRAKCSQEKSEIKKKEFVEHNAKSWKDKGSEMKIVDSNEKVDVPEKSNDQNNKKSSSKVDNLKTTNKLKEKLNRFSSENDFVGKNKTSNCGNKNGGGSSHNNNRTILKGLKPSSEKEKIHLRIEENFTNGLKECVEFSKHPGGGKPETDDESKTNEKMGKVKKLISNFESSIRFDDLQPETNKNKNLKSDDSNNNNNKTG</sequence>
<evidence type="ECO:0000313" key="4">
    <source>
        <dbReference type="Proteomes" id="UP000009046"/>
    </source>
</evidence>
<feature type="region of interest" description="Disordered" evidence="1">
    <location>
        <begin position="395"/>
        <end position="548"/>
    </location>
</feature>
<reference evidence="2" key="1">
    <citation type="submission" date="2007-04" db="EMBL/GenBank/DDBJ databases">
        <title>Annotation of Pediculus humanus corporis strain USDA.</title>
        <authorList>
            <person name="Kirkness E."/>
            <person name="Hannick L."/>
            <person name="Hass B."/>
            <person name="Bruggner R."/>
            <person name="Lawson D."/>
            <person name="Bidwell S."/>
            <person name="Joardar V."/>
            <person name="Caler E."/>
            <person name="Walenz B."/>
            <person name="Inman J."/>
            <person name="Schobel S."/>
            <person name="Galinsky K."/>
            <person name="Amedeo P."/>
            <person name="Strausberg R."/>
        </authorList>
    </citation>
    <scope>NUCLEOTIDE SEQUENCE</scope>
    <source>
        <strain evidence="2">USDA</strain>
    </source>
</reference>
<reference evidence="2" key="2">
    <citation type="submission" date="2007-04" db="EMBL/GenBank/DDBJ databases">
        <title>The genome of the human body louse.</title>
        <authorList>
            <consortium name="The Human Body Louse Genome Consortium"/>
            <person name="Kirkness E."/>
            <person name="Walenz B."/>
            <person name="Hass B."/>
            <person name="Bruggner R."/>
            <person name="Strausberg R."/>
        </authorList>
    </citation>
    <scope>NUCLEOTIDE SEQUENCE</scope>
    <source>
        <strain evidence="2">USDA</strain>
    </source>
</reference>
<feature type="compositionally biased region" description="Basic and acidic residues" evidence="1">
    <location>
        <begin position="60"/>
        <end position="69"/>
    </location>
</feature>
<dbReference type="InParanoid" id="E0W3P0"/>
<organism>
    <name type="scientific">Pediculus humanus subsp. corporis</name>
    <name type="common">Body louse</name>
    <dbReference type="NCBI Taxonomy" id="121224"/>
    <lineage>
        <taxon>Eukaryota</taxon>
        <taxon>Metazoa</taxon>
        <taxon>Ecdysozoa</taxon>
        <taxon>Arthropoda</taxon>
        <taxon>Hexapoda</taxon>
        <taxon>Insecta</taxon>
        <taxon>Pterygota</taxon>
        <taxon>Neoptera</taxon>
        <taxon>Paraneoptera</taxon>
        <taxon>Psocodea</taxon>
        <taxon>Troctomorpha</taxon>
        <taxon>Phthiraptera</taxon>
        <taxon>Anoplura</taxon>
        <taxon>Pediculidae</taxon>
        <taxon>Pediculus</taxon>
    </lineage>
</organism>
<protein>
    <submittedName>
        <fullName evidence="2 3">Cylicin-1, putative</fullName>
    </submittedName>
</protein>